<protein>
    <submittedName>
        <fullName evidence="2">EamA/RhaT family transporter</fullName>
    </submittedName>
</protein>
<sequence length="94" mass="9587">IVVATLVGPVLGLRVRRAQWLGLFGGAAGVVLVVTSQSAEGGTGVAAYLFPLLAMACLIAGTFIDRRSPSRLPVLTTLTVHVCVTSAALILASL</sequence>
<evidence type="ECO:0000313" key="3">
    <source>
        <dbReference type="Proteomes" id="UP000523795"/>
    </source>
</evidence>
<organism evidence="2 3">
    <name type="scientific">Arthrobacter deserti</name>
    <dbReference type="NCBI Taxonomy" id="1742687"/>
    <lineage>
        <taxon>Bacteria</taxon>
        <taxon>Bacillati</taxon>
        <taxon>Actinomycetota</taxon>
        <taxon>Actinomycetes</taxon>
        <taxon>Micrococcales</taxon>
        <taxon>Micrococcaceae</taxon>
        <taxon>Arthrobacter</taxon>
    </lineage>
</organism>
<evidence type="ECO:0000256" key="1">
    <source>
        <dbReference type="SAM" id="Phobius"/>
    </source>
</evidence>
<evidence type="ECO:0000313" key="2">
    <source>
        <dbReference type="EMBL" id="NKX50969.1"/>
    </source>
</evidence>
<feature type="non-terminal residue" evidence="2">
    <location>
        <position position="1"/>
    </location>
</feature>
<keyword evidence="3" id="KW-1185">Reference proteome</keyword>
<feature type="transmembrane region" description="Helical" evidence="1">
    <location>
        <begin position="72"/>
        <end position="92"/>
    </location>
</feature>
<comment type="caution">
    <text evidence="2">The sequence shown here is derived from an EMBL/GenBank/DDBJ whole genome shotgun (WGS) entry which is preliminary data.</text>
</comment>
<accession>A0ABX1JQ72</accession>
<keyword evidence="1" id="KW-1133">Transmembrane helix</keyword>
<keyword evidence="1" id="KW-0472">Membrane</keyword>
<dbReference type="Proteomes" id="UP000523795">
    <property type="component" value="Unassembled WGS sequence"/>
</dbReference>
<keyword evidence="1" id="KW-0812">Transmembrane</keyword>
<feature type="transmembrane region" description="Helical" evidence="1">
    <location>
        <begin position="45"/>
        <end position="65"/>
    </location>
</feature>
<feature type="non-terminal residue" evidence="2">
    <location>
        <position position="94"/>
    </location>
</feature>
<dbReference type="EMBL" id="JAAZSR010000152">
    <property type="protein sequence ID" value="NKX50969.1"/>
    <property type="molecule type" value="Genomic_DNA"/>
</dbReference>
<proteinExistence type="predicted"/>
<gene>
    <name evidence="2" type="ORF">HER39_10425</name>
</gene>
<reference evidence="2 3" key="1">
    <citation type="submission" date="2020-04" db="EMBL/GenBank/DDBJ databases">
        <authorList>
            <person name="Liu S."/>
        </authorList>
    </citation>
    <scope>NUCLEOTIDE SEQUENCE [LARGE SCALE GENOMIC DNA]</scope>
    <source>
        <strain evidence="2 3">CGMCC 1.15091</strain>
    </source>
</reference>
<feature type="transmembrane region" description="Helical" evidence="1">
    <location>
        <begin position="20"/>
        <end position="39"/>
    </location>
</feature>
<name>A0ABX1JQ72_9MICC</name>